<evidence type="ECO:0000313" key="2">
    <source>
        <dbReference type="Proteomes" id="UP000268014"/>
    </source>
</evidence>
<dbReference type="AlphaFoldDB" id="A0A3P8CEG4"/>
<gene>
    <name evidence="1" type="ORF">HPLM_LOCUS20267</name>
</gene>
<proteinExistence type="predicted"/>
<name>A0A3P8CEG4_HAEPC</name>
<evidence type="ECO:0000313" key="1">
    <source>
        <dbReference type="EMBL" id="VDO82572.1"/>
    </source>
</evidence>
<organism evidence="1 2">
    <name type="scientific">Haemonchus placei</name>
    <name type="common">Barber's pole worm</name>
    <dbReference type="NCBI Taxonomy" id="6290"/>
    <lineage>
        <taxon>Eukaryota</taxon>
        <taxon>Metazoa</taxon>
        <taxon>Ecdysozoa</taxon>
        <taxon>Nematoda</taxon>
        <taxon>Chromadorea</taxon>
        <taxon>Rhabditida</taxon>
        <taxon>Rhabditina</taxon>
        <taxon>Rhabditomorpha</taxon>
        <taxon>Strongyloidea</taxon>
        <taxon>Trichostrongylidae</taxon>
        <taxon>Haemonchus</taxon>
    </lineage>
</organism>
<keyword evidence="2" id="KW-1185">Reference proteome</keyword>
<accession>A0A3P8CEG4</accession>
<dbReference type="EMBL" id="UZAF01022024">
    <property type="protein sequence ID" value="VDO82572.1"/>
    <property type="molecule type" value="Genomic_DNA"/>
</dbReference>
<sequence>MLYESALADTPIRGTVFRLGTSQSDVSPSASDDDTSSSIINDERWLSSSRLPFCGRIPVVLFLLVSLTLTSSPKVIPSEMESQESSMFTIRGK</sequence>
<dbReference type="Proteomes" id="UP000268014">
    <property type="component" value="Unassembled WGS sequence"/>
</dbReference>
<reference evidence="1 2" key="1">
    <citation type="submission" date="2018-11" db="EMBL/GenBank/DDBJ databases">
        <authorList>
            <consortium name="Pathogen Informatics"/>
        </authorList>
    </citation>
    <scope>NUCLEOTIDE SEQUENCE [LARGE SCALE GENOMIC DNA]</scope>
    <source>
        <strain evidence="1 2">MHpl1</strain>
    </source>
</reference>
<protein>
    <submittedName>
        <fullName evidence="1">Uncharacterized protein</fullName>
    </submittedName>
</protein>